<dbReference type="InterPro" id="IPR000792">
    <property type="entry name" value="Tscrpt_reg_LuxR_C"/>
</dbReference>
<dbReference type="GO" id="GO:0006355">
    <property type="term" value="P:regulation of DNA-templated transcription"/>
    <property type="evidence" value="ECO:0007669"/>
    <property type="project" value="InterPro"/>
</dbReference>
<dbReference type="InterPro" id="IPR036388">
    <property type="entry name" value="WH-like_DNA-bd_sf"/>
</dbReference>
<evidence type="ECO:0000256" key="3">
    <source>
        <dbReference type="ARBA" id="ARBA00023163"/>
    </source>
</evidence>
<dbReference type="Pfam" id="PF00196">
    <property type="entry name" value="GerE"/>
    <property type="match status" value="1"/>
</dbReference>
<sequence>MEVAKSEGKDRSRQRPGKEIDLNAGASKDFGAVSSESLGSMSRISSDHYRRKATILHVASDASCGSRDHCSIHLRWTWPHSPAKSCGAEFEESVEALLDASEVIGREHCRELCRRLRIRVICDPGLDLTPKSGVNRITHVGNLASRHSFPMSVGESRFSVRKANIFPGGGMTQSLFRRAQGLIELLAQDPLRAHVMTYLSRELGSTGDGTAVAFLQLSRDGTLHVVSHEGFAHFDPGKISRLAIDSDRAASETLRGGRLRIFTLDQLRTQRSELPSDLREMWSSSVAIPIGLQSLYFLNFREDVTSIPEFESFIQLIASLLTSFELQLREKSDGKTDLWYDEKQRLLSSREERVLTLIREGKTNAQIAFELGYSESLIRQETVSIYRKLGVNGRKDLKSTDSVRKRGMRPLVQTAIALSGIELLGPIINTLSDITVLGG</sequence>
<dbReference type="SUPFAM" id="SSF46894">
    <property type="entry name" value="C-terminal effector domain of the bipartite response regulators"/>
    <property type="match status" value="1"/>
</dbReference>
<dbReference type="Gene3D" id="1.10.10.10">
    <property type="entry name" value="Winged helix-like DNA-binding domain superfamily/Winged helix DNA-binding domain"/>
    <property type="match status" value="1"/>
</dbReference>
<evidence type="ECO:0000313" key="6">
    <source>
        <dbReference type="EMBL" id="CAB4569487.1"/>
    </source>
</evidence>
<dbReference type="PANTHER" id="PTHR44688:SF16">
    <property type="entry name" value="DNA-BINDING TRANSCRIPTIONAL ACTIVATOR DEVR_DOSR"/>
    <property type="match status" value="1"/>
</dbReference>
<proteinExistence type="predicted"/>
<feature type="domain" description="HTH luxR-type" evidence="5">
    <location>
        <begin position="344"/>
        <end position="406"/>
    </location>
</feature>
<feature type="compositionally biased region" description="Basic and acidic residues" evidence="4">
    <location>
        <begin position="1"/>
        <end position="21"/>
    </location>
</feature>
<dbReference type="PANTHER" id="PTHR44688">
    <property type="entry name" value="DNA-BINDING TRANSCRIPTIONAL ACTIVATOR DEVR_DOSR"/>
    <property type="match status" value="1"/>
</dbReference>
<dbReference type="CDD" id="cd06170">
    <property type="entry name" value="LuxR_C_like"/>
    <property type="match status" value="1"/>
</dbReference>
<name>A0A6J6DZI1_9ZZZZ</name>
<dbReference type="EMBL" id="CAEZTJ010000080">
    <property type="protein sequence ID" value="CAB4569487.1"/>
    <property type="molecule type" value="Genomic_DNA"/>
</dbReference>
<evidence type="ECO:0000259" key="5">
    <source>
        <dbReference type="SMART" id="SM00421"/>
    </source>
</evidence>
<evidence type="ECO:0000256" key="1">
    <source>
        <dbReference type="ARBA" id="ARBA00023015"/>
    </source>
</evidence>
<keyword evidence="3" id="KW-0804">Transcription</keyword>
<evidence type="ECO:0000256" key="4">
    <source>
        <dbReference type="SAM" id="MobiDB-lite"/>
    </source>
</evidence>
<dbReference type="GO" id="GO:0003677">
    <property type="term" value="F:DNA binding"/>
    <property type="evidence" value="ECO:0007669"/>
    <property type="project" value="UniProtKB-KW"/>
</dbReference>
<dbReference type="AlphaFoldDB" id="A0A6J6DZI1"/>
<organism evidence="6">
    <name type="scientific">freshwater metagenome</name>
    <dbReference type="NCBI Taxonomy" id="449393"/>
    <lineage>
        <taxon>unclassified sequences</taxon>
        <taxon>metagenomes</taxon>
        <taxon>ecological metagenomes</taxon>
    </lineage>
</organism>
<keyword evidence="2" id="KW-0238">DNA-binding</keyword>
<dbReference type="InterPro" id="IPR016032">
    <property type="entry name" value="Sig_transdc_resp-reg_C-effctor"/>
</dbReference>
<feature type="region of interest" description="Disordered" evidence="4">
    <location>
        <begin position="1"/>
        <end position="26"/>
    </location>
</feature>
<dbReference type="SMART" id="SM00421">
    <property type="entry name" value="HTH_LUXR"/>
    <property type="match status" value="1"/>
</dbReference>
<reference evidence="6" key="1">
    <citation type="submission" date="2020-05" db="EMBL/GenBank/DDBJ databases">
        <authorList>
            <person name="Chiriac C."/>
            <person name="Salcher M."/>
            <person name="Ghai R."/>
            <person name="Kavagutti S V."/>
        </authorList>
    </citation>
    <scope>NUCLEOTIDE SEQUENCE</scope>
</reference>
<dbReference type="PRINTS" id="PR00038">
    <property type="entry name" value="HTHLUXR"/>
</dbReference>
<protein>
    <submittedName>
        <fullName evidence="6">Unannotated protein</fullName>
    </submittedName>
</protein>
<accession>A0A6J6DZI1</accession>
<evidence type="ECO:0000256" key="2">
    <source>
        <dbReference type="ARBA" id="ARBA00023125"/>
    </source>
</evidence>
<keyword evidence="1" id="KW-0805">Transcription regulation</keyword>
<gene>
    <name evidence="6" type="ORF">UFOPK1650_00628</name>
</gene>